<dbReference type="InterPro" id="IPR053134">
    <property type="entry name" value="RNA-dir_DNA_polymerase"/>
</dbReference>
<dbReference type="WBParaSite" id="SVE_1306100.1">
    <property type="protein sequence ID" value="SVE_1306100.1"/>
    <property type="gene ID" value="SVE_1306100"/>
</dbReference>
<evidence type="ECO:0000313" key="2">
    <source>
        <dbReference type="WBParaSite" id="SVE_1306100.1"/>
    </source>
</evidence>
<dbReference type="Proteomes" id="UP000035680">
    <property type="component" value="Unassembled WGS sequence"/>
</dbReference>
<protein>
    <submittedName>
        <fullName evidence="2">Retrovirus-related Pol polyprotein from transposon 17.6</fullName>
    </submittedName>
</protein>
<proteinExistence type="predicted"/>
<organism evidence="1 2">
    <name type="scientific">Strongyloides venezuelensis</name>
    <name type="common">Threadworm</name>
    <dbReference type="NCBI Taxonomy" id="75913"/>
    <lineage>
        <taxon>Eukaryota</taxon>
        <taxon>Metazoa</taxon>
        <taxon>Ecdysozoa</taxon>
        <taxon>Nematoda</taxon>
        <taxon>Chromadorea</taxon>
        <taxon>Rhabditida</taxon>
        <taxon>Tylenchina</taxon>
        <taxon>Panagrolaimomorpha</taxon>
        <taxon>Strongyloidoidea</taxon>
        <taxon>Strongyloididae</taxon>
        <taxon>Strongyloides</taxon>
    </lineage>
</organism>
<dbReference type="InterPro" id="IPR043502">
    <property type="entry name" value="DNA/RNA_pol_sf"/>
</dbReference>
<dbReference type="PANTHER" id="PTHR24559">
    <property type="entry name" value="TRANSPOSON TY3-I GAG-POL POLYPROTEIN"/>
    <property type="match status" value="1"/>
</dbReference>
<dbReference type="PANTHER" id="PTHR24559:SF444">
    <property type="entry name" value="REVERSE TRANSCRIPTASE DOMAIN-CONTAINING PROTEIN"/>
    <property type="match status" value="1"/>
</dbReference>
<dbReference type="AlphaFoldDB" id="A0A0K0FS02"/>
<accession>A0A0K0FS02</accession>
<dbReference type="STRING" id="75913.A0A0K0FS02"/>
<reference evidence="2" key="2">
    <citation type="submission" date="2015-08" db="UniProtKB">
        <authorList>
            <consortium name="WormBaseParasite"/>
        </authorList>
    </citation>
    <scope>IDENTIFICATION</scope>
</reference>
<sequence>MTFDMIIGNDTLGYFDNMRINYRKNTVEILTLSIFKIINSSKATIEENTIIEPHTEQLIQINTDIKDKTAFFVNKEKWKQDNQLQYIKSPIKETILEHINGIIEENEHRLVIKGEELIPEEIQLDNIPEFPRQQKTLYYNELMTLVKIDTTNVSKQNIQKIRNLIWKYRHIFHDYDGKPGRYNELDTMKIKLKDINYEPKRIRAGRLPKEKEKAMKEQLEILLNNDMIEPSRSPYLSRALLVKKKNGEYRFVVDFRELKLQLMKQSNYIPRMEDIMQEAVGNKFHTVMVF</sequence>
<reference evidence="1" key="1">
    <citation type="submission" date="2014-07" db="EMBL/GenBank/DDBJ databases">
        <authorList>
            <person name="Martin A.A"/>
            <person name="De Silva N."/>
        </authorList>
    </citation>
    <scope>NUCLEOTIDE SEQUENCE</scope>
</reference>
<dbReference type="SUPFAM" id="SSF56672">
    <property type="entry name" value="DNA/RNA polymerases"/>
    <property type="match status" value="1"/>
</dbReference>
<keyword evidence="1" id="KW-1185">Reference proteome</keyword>
<evidence type="ECO:0000313" key="1">
    <source>
        <dbReference type="Proteomes" id="UP000035680"/>
    </source>
</evidence>
<dbReference type="Gene3D" id="3.10.10.10">
    <property type="entry name" value="HIV Type 1 Reverse Transcriptase, subunit A, domain 1"/>
    <property type="match status" value="1"/>
</dbReference>
<name>A0A0K0FS02_STRVS</name>